<feature type="transmembrane region" description="Helical" evidence="7">
    <location>
        <begin position="154"/>
        <end position="177"/>
    </location>
</feature>
<reference evidence="9" key="1">
    <citation type="submission" date="2017-01" db="EMBL/GenBank/DDBJ databases">
        <authorList>
            <person name="Wang Y."/>
            <person name="White M."/>
            <person name="Kvist S."/>
            <person name="Moncalvo J.-M."/>
        </authorList>
    </citation>
    <scope>NUCLEOTIDE SEQUENCE [LARGE SCALE GENOMIC DNA]</scope>
    <source>
        <strain evidence="9">COL-18-3</strain>
    </source>
</reference>
<keyword evidence="9" id="KW-1185">Reference proteome</keyword>
<keyword evidence="6 7" id="KW-0472">Membrane</keyword>
<dbReference type="InterPro" id="IPR001734">
    <property type="entry name" value="Na/solute_symporter"/>
</dbReference>
<feature type="transmembrane region" description="Helical" evidence="7">
    <location>
        <begin position="339"/>
        <end position="362"/>
    </location>
</feature>
<dbReference type="GO" id="GO:0015606">
    <property type="term" value="F:spermidine transmembrane transporter activity"/>
    <property type="evidence" value="ECO:0007669"/>
    <property type="project" value="TreeGrafter"/>
</dbReference>
<gene>
    <name evidence="8" type="ORF">AX774_g5605</name>
</gene>
<evidence type="ECO:0000256" key="6">
    <source>
        <dbReference type="ARBA" id="ARBA00023136"/>
    </source>
</evidence>
<keyword evidence="5 7" id="KW-1133">Transmembrane helix</keyword>
<dbReference type="GO" id="GO:0005886">
    <property type="term" value="C:plasma membrane"/>
    <property type="evidence" value="ECO:0007669"/>
    <property type="project" value="TreeGrafter"/>
</dbReference>
<feature type="transmembrane region" description="Helical" evidence="7">
    <location>
        <begin position="266"/>
        <end position="288"/>
    </location>
</feature>
<comment type="subcellular location">
    <subcellularLocation>
        <location evidence="1">Membrane</location>
        <topology evidence="1">Multi-pass membrane protein</topology>
    </subcellularLocation>
</comment>
<dbReference type="Proteomes" id="UP000188320">
    <property type="component" value="Unassembled WGS sequence"/>
</dbReference>
<evidence type="ECO:0000256" key="3">
    <source>
        <dbReference type="ARBA" id="ARBA00022448"/>
    </source>
</evidence>
<dbReference type="OrthoDB" id="6132759at2759"/>
<accession>A0A1R1PJA8</accession>
<proteinExistence type="inferred from homology"/>
<dbReference type="InterPro" id="IPR038377">
    <property type="entry name" value="Na/Glc_symporter_sf"/>
</dbReference>
<comment type="caution">
    <text evidence="8">The sequence shown here is derived from an EMBL/GenBank/DDBJ whole genome shotgun (WGS) entry which is preliminary data.</text>
</comment>
<dbReference type="PROSITE" id="PS50283">
    <property type="entry name" value="NA_SOLUT_SYMP_3"/>
    <property type="match status" value="1"/>
</dbReference>
<dbReference type="Gene3D" id="1.20.1730.10">
    <property type="entry name" value="Sodium/glucose cotransporter"/>
    <property type="match status" value="1"/>
</dbReference>
<feature type="transmembrane region" description="Helical" evidence="7">
    <location>
        <begin position="49"/>
        <end position="69"/>
    </location>
</feature>
<feature type="transmembrane region" description="Helical" evidence="7">
    <location>
        <begin position="203"/>
        <end position="231"/>
    </location>
</feature>
<organism evidence="8 9">
    <name type="scientific">Zancudomyces culisetae</name>
    <name type="common">Gut fungus</name>
    <name type="synonym">Smittium culisetae</name>
    <dbReference type="NCBI Taxonomy" id="1213189"/>
    <lineage>
        <taxon>Eukaryota</taxon>
        <taxon>Fungi</taxon>
        <taxon>Fungi incertae sedis</taxon>
        <taxon>Zoopagomycota</taxon>
        <taxon>Kickxellomycotina</taxon>
        <taxon>Harpellomycetes</taxon>
        <taxon>Harpellales</taxon>
        <taxon>Legeriomycetaceae</taxon>
        <taxon>Zancudomyces</taxon>
    </lineage>
</organism>
<feature type="transmembrane region" description="Helical" evidence="7">
    <location>
        <begin position="115"/>
        <end position="133"/>
    </location>
</feature>
<evidence type="ECO:0000256" key="4">
    <source>
        <dbReference type="ARBA" id="ARBA00022692"/>
    </source>
</evidence>
<dbReference type="AlphaFoldDB" id="A0A1R1PJA8"/>
<feature type="transmembrane region" description="Helical" evidence="7">
    <location>
        <begin position="300"/>
        <end position="319"/>
    </location>
</feature>
<evidence type="ECO:0000313" key="8">
    <source>
        <dbReference type="EMBL" id="OMH80952.1"/>
    </source>
</evidence>
<feature type="transmembrane region" description="Helical" evidence="7">
    <location>
        <begin position="76"/>
        <end position="95"/>
    </location>
</feature>
<evidence type="ECO:0000256" key="7">
    <source>
        <dbReference type="SAM" id="Phobius"/>
    </source>
</evidence>
<dbReference type="PANTHER" id="PTHR48086">
    <property type="entry name" value="SODIUM/PROLINE SYMPORTER-RELATED"/>
    <property type="match status" value="1"/>
</dbReference>
<feature type="transmembrane region" description="Helical" evidence="7">
    <location>
        <begin position="12"/>
        <end position="29"/>
    </location>
</feature>
<evidence type="ECO:0000256" key="2">
    <source>
        <dbReference type="ARBA" id="ARBA00006434"/>
    </source>
</evidence>
<sequence length="385" mass="42275">MTLYLNRRYGVFMNTIYGLICVVFMFLYMVGELTTINGAFELLTDVNPLVPVIVLAAVVTIYSSFGGVYASLITDAFQSVFALVLIIMTSITIAVNIKIPQGAIENVGLLKPTKVGWVTIYVMIIALLSSAMFHQGFWQRAFASKNNRDLRISTYIGGSIVFILFTLVGIFGLLAAWSGTWSADSDILGYQSYFTLLATMPSWVIAITVVIITCLACSALDTCMCAMIASINDLTYQKMSLRVIRVLVLVIMIPVVVVSLKQIDVLKIFLLADLMSSATFIPIFIGLIHQFSFIEEFDACVGAIGGILSVGIFGTIYYGNAKDGWGLLMLPDGLYMDDYSVLGAFLAAPIGSLIFTGLGFCLRSVFLRFFPRKQQVEQSSEMQKI</sequence>
<feature type="transmembrane region" description="Helical" evidence="7">
    <location>
        <begin position="243"/>
        <end position="260"/>
    </location>
</feature>
<evidence type="ECO:0000256" key="5">
    <source>
        <dbReference type="ARBA" id="ARBA00022989"/>
    </source>
</evidence>
<keyword evidence="3" id="KW-0813">Transport</keyword>
<keyword evidence="4 7" id="KW-0812">Transmembrane</keyword>
<dbReference type="PANTHER" id="PTHR48086:SF10">
    <property type="entry name" value="AGR155CP"/>
    <property type="match status" value="1"/>
</dbReference>
<evidence type="ECO:0008006" key="10">
    <source>
        <dbReference type="Google" id="ProtNLM"/>
    </source>
</evidence>
<dbReference type="InterPro" id="IPR050277">
    <property type="entry name" value="Sodium:Solute_Symporter"/>
</dbReference>
<evidence type="ECO:0000313" key="9">
    <source>
        <dbReference type="Proteomes" id="UP000188320"/>
    </source>
</evidence>
<evidence type="ECO:0000256" key="1">
    <source>
        <dbReference type="ARBA" id="ARBA00004141"/>
    </source>
</evidence>
<protein>
    <recommendedName>
        <fullName evidence="10">Urea-proton symporter DUR3</fullName>
    </recommendedName>
</protein>
<comment type="similarity">
    <text evidence="2">Belongs to the sodium:solute symporter (SSF) (TC 2.A.21) family.</text>
</comment>
<name>A0A1R1PJA8_ZANCU</name>
<dbReference type="EMBL" id="LSSK01001028">
    <property type="protein sequence ID" value="OMH80952.1"/>
    <property type="molecule type" value="Genomic_DNA"/>
</dbReference>